<dbReference type="AlphaFoldDB" id="T1JPS9"/>
<evidence type="ECO:0000256" key="1">
    <source>
        <dbReference type="SAM" id="Phobius"/>
    </source>
</evidence>
<dbReference type="EMBL" id="CAEY01000429">
    <property type="status" value="NOT_ANNOTATED_CDS"/>
    <property type="molecule type" value="Genomic_DNA"/>
</dbReference>
<keyword evidence="1" id="KW-1133">Transmembrane helix</keyword>
<dbReference type="EnsemblMetazoa" id="tetur01g00680.1">
    <property type="protein sequence ID" value="tetur01g00680.1"/>
    <property type="gene ID" value="tetur01g00680"/>
</dbReference>
<organism evidence="2 3">
    <name type="scientific">Tetranychus urticae</name>
    <name type="common">Two-spotted spider mite</name>
    <dbReference type="NCBI Taxonomy" id="32264"/>
    <lineage>
        <taxon>Eukaryota</taxon>
        <taxon>Metazoa</taxon>
        <taxon>Ecdysozoa</taxon>
        <taxon>Arthropoda</taxon>
        <taxon>Chelicerata</taxon>
        <taxon>Arachnida</taxon>
        <taxon>Acari</taxon>
        <taxon>Acariformes</taxon>
        <taxon>Trombidiformes</taxon>
        <taxon>Prostigmata</taxon>
        <taxon>Eleutherengona</taxon>
        <taxon>Raphignathae</taxon>
        <taxon>Tetranychoidea</taxon>
        <taxon>Tetranychidae</taxon>
        <taxon>Tetranychus</taxon>
    </lineage>
</organism>
<keyword evidence="1" id="KW-0812">Transmembrane</keyword>
<dbReference type="Proteomes" id="UP000015104">
    <property type="component" value="Unassembled WGS sequence"/>
</dbReference>
<feature type="transmembrane region" description="Helical" evidence="1">
    <location>
        <begin position="47"/>
        <end position="65"/>
    </location>
</feature>
<reference evidence="2" key="2">
    <citation type="submission" date="2015-06" db="UniProtKB">
        <authorList>
            <consortium name="EnsemblMetazoa"/>
        </authorList>
    </citation>
    <scope>IDENTIFICATION</scope>
</reference>
<proteinExistence type="predicted"/>
<evidence type="ECO:0000313" key="3">
    <source>
        <dbReference type="Proteomes" id="UP000015104"/>
    </source>
</evidence>
<evidence type="ECO:0000313" key="2">
    <source>
        <dbReference type="EnsemblMetazoa" id="tetur01g00680.1"/>
    </source>
</evidence>
<accession>T1JPS9</accession>
<name>T1JPS9_TETUR</name>
<protein>
    <submittedName>
        <fullName evidence="2">Uncharacterized protein</fullName>
    </submittedName>
</protein>
<keyword evidence="3" id="KW-1185">Reference proteome</keyword>
<reference evidence="3" key="1">
    <citation type="submission" date="2011-08" db="EMBL/GenBank/DDBJ databases">
        <authorList>
            <person name="Rombauts S."/>
        </authorList>
    </citation>
    <scope>NUCLEOTIDE SEQUENCE</scope>
    <source>
        <strain evidence="3">London</strain>
    </source>
</reference>
<keyword evidence="1" id="KW-0472">Membrane</keyword>
<dbReference type="HOGENOM" id="CLU_2797209_0_0_1"/>
<sequence>MTNRDWSCRYLSSLPSLSSLTEHRKERPKNQDEINKNLATSLPQTEILSIIMMLFNMVSIISIIADDC</sequence>